<feature type="region of interest" description="Disordered" evidence="1">
    <location>
        <begin position="1"/>
        <end position="175"/>
    </location>
</feature>
<sequence>MGPEVMYSRDNSPPTRTPPSDFSPFFRKKPFPSKPFNTRSNPSRSYHVVGSYSSSPVNPRYAKKSQERGKKKGRDMASSSSLVMGKVTILKRGQSFDQMPSGSTSKENRGRSVSTDGVRSSNKYSDGLKPVPAEKPKHVRLGSDPRPSTSSSKSGAYAGPSCAFSPSPSAVPLPTFPLKRQQQSCAAAVILPSFETSATENLRRLLRLA</sequence>
<protein>
    <submittedName>
        <fullName evidence="2">Uncharacterized protein</fullName>
    </submittedName>
</protein>
<dbReference type="Proteomes" id="UP000036987">
    <property type="component" value="Unassembled WGS sequence"/>
</dbReference>
<dbReference type="OrthoDB" id="770116at2759"/>
<accession>A0A0K9Q0B7</accession>
<gene>
    <name evidence="2" type="ORF">ZOSMA_139G00250</name>
</gene>
<keyword evidence="3" id="KW-1185">Reference proteome</keyword>
<dbReference type="PANTHER" id="PTHR33670">
    <property type="entry name" value="SPLICING FACTOR, PROLINE- AND GLUTAMINE-RICH-LIKE"/>
    <property type="match status" value="1"/>
</dbReference>
<comment type="caution">
    <text evidence="2">The sequence shown here is derived from an EMBL/GenBank/DDBJ whole genome shotgun (WGS) entry which is preliminary data.</text>
</comment>
<dbReference type="PANTHER" id="PTHR33670:SF1">
    <property type="entry name" value="OS09G0416300 PROTEIN"/>
    <property type="match status" value="1"/>
</dbReference>
<feature type="compositionally biased region" description="Polar residues" evidence="1">
    <location>
        <begin position="95"/>
        <end position="124"/>
    </location>
</feature>
<feature type="compositionally biased region" description="Low complexity" evidence="1">
    <location>
        <begin position="144"/>
        <end position="154"/>
    </location>
</feature>
<proteinExistence type="predicted"/>
<evidence type="ECO:0000313" key="3">
    <source>
        <dbReference type="Proteomes" id="UP000036987"/>
    </source>
</evidence>
<evidence type="ECO:0000256" key="1">
    <source>
        <dbReference type="SAM" id="MobiDB-lite"/>
    </source>
</evidence>
<dbReference type="EMBL" id="LFYR01000513">
    <property type="protein sequence ID" value="KMZ73947.1"/>
    <property type="molecule type" value="Genomic_DNA"/>
</dbReference>
<name>A0A0K9Q0B7_ZOSMR</name>
<dbReference type="AlphaFoldDB" id="A0A0K9Q0B7"/>
<evidence type="ECO:0000313" key="2">
    <source>
        <dbReference type="EMBL" id="KMZ73947.1"/>
    </source>
</evidence>
<organism evidence="2 3">
    <name type="scientific">Zostera marina</name>
    <name type="common">Eelgrass</name>
    <dbReference type="NCBI Taxonomy" id="29655"/>
    <lineage>
        <taxon>Eukaryota</taxon>
        <taxon>Viridiplantae</taxon>
        <taxon>Streptophyta</taxon>
        <taxon>Embryophyta</taxon>
        <taxon>Tracheophyta</taxon>
        <taxon>Spermatophyta</taxon>
        <taxon>Magnoliopsida</taxon>
        <taxon>Liliopsida</taxon>
        <taxon>Zosteraceae</taxon>
        <taxon>Zostera</taxon>
    </lineage>
</organism>
<reference evidence="3" key="1">
    <citation type="journal article" date="2016" name="Nature">
        <title>The genome of the seagrass Zostera marina reveals angiosperm adaptation to the sea.</title>
        <authorList>
            <person name="Olsen J.L."/>
            <person name="Rouze P."/>
            <person name="Verhelst B."/>
            <person name="Lin Y.-C."/>
            <person name="Bayer T."/>
            <person name="Collen J."/>
            <person name="Dattolo E."/>
            <person name="De Paoli E."/>
            <person name="Dittami S."/>
            <person name="Maumus F."/>
            <person name="Michel G."/>
            <person name="Kersting A."/>
            <person name="Lauritano C."/>
            <person name="Lohaus R."/>
            <person name="Toepel M."/>
            <person name="Tonon T."/>
            <person name="Vanneste K."/>
            <person name="Amirebrahimi M."/>
            <person name="Brakel J."/>
            <person name="Bostroem C."/>
            <person name="Chovatia M."/>
            <person name="Grimwood J."/>
            <person name="Jenkins J.W."/>
            <person name="Jueterbock A."/>
            <person name="Mraz A."/>
            <person name="Stam W.T."/>
            <person name="Tice H."/>
            <person name="Bornberg-Bauer E."/>
            <person name="Green P.J."/>
            <person name="Pearson G.A."/>
            <person name="Procaccini G."/>
            <person name="Duarte C.M."/>
            <person name="Schmutz J."/>
            <person name="Reusch T.B.H."/>
            <person name="Van de Peer Y."/>
        </authorList>
    </citation>
    <scope>NUCLEOTIDE SEQUENCE [LARGE SCALE GENOMIC DNA]</scope>
    <source>
        <strain evidence="3">cv. Finnish</strain>
    </source>
</reference>
<dbReference type="STRING" id="29655.A0A0K9Q0B7"/>